<evidence type="ECO:0000256" key="2">
    <source>
        <dbReference type="ARBA" id="ARBA00022730"/>
    </source>
</evidence>
<keyword evidence="2 5" id="KW-0699">rRNA-binding</keyword>
<comment type="caution">
    <text evidence="7">The sequence shown here is derived from an EMBL/GenBank/DDBJ whole genome shotgun (WGS) entry which is preliminary data.</text>
</comment>
<comment type="similarity">
    <text evidence="5">Belongs to the RqcP family.</text>
</comment>
<dbReference type="Gene3D" id="3.10.290.10">
    <property type="entry name" value="RNA-binding S4 domain"/>
    <property type="match status" value="1"/>
</dbReference>
<reference evidence="7" key="2">
    <citation type="journal article" date="2021" name="PeerJ">
        <title>Extensive microbial diversity within the chicken gut microbiome revealed by metagenomics and culture.</title>
        <authorList>
            <person name="Gilroy R."/>
            <person name="Ravi A."/>
            <person name="Getino M."/>
            <person name="Pursley I."/>
            <person name="Horton D.L."/>
            <person name="Alikhan N.F."/>
            <person name="Baker D."/>
            <person name="Gharbi K."/>
            <person name="Hall N."/>
            <person name="Watson M."/>
            <person name="Adriaenssens E.M."/>
            <person name="Foster-Nyarko E."/>
            <person name="Jarju S."/>
            <person name="Secka A."/>
            <person name="Antonio M."/>
            <person name="Oren A."/>
            <person name="Chaudhuri R.R."/>
            <person name="La Ragione R."/>
            <person name="Hildebrand F."/>
            <person name="Pallen M.J."/>
        </authorList>
    </citation>
    <scope>NUCLEOTIDE SEQUENCE</scope>
    <source>
        <strain evidence="7">ChiGjej1B1-22543</strain>
    </source>
</reference>
<dbReference type="SMART" id="SM00363">
    <property type="entry name" value="S4"/>
    <property type="match status" value="1"/>
</dbReference>
<dbReference type="GO" id="GO:0072344">
    <property type="term" value="P:rescue of stalled ribosome"/>
    <property type="evidence" value="ECO:0007669"/>
    <property type="project" value="UniProtKB-UniRule"/>
</dbReference>
<evidence type="ECO:0000256" key="5">
    <source>
        <dbReference type="HAMAP-Rule" id="MF_00871"/>
    </source>
</evidence>
<dbReference type="Proteomes" id="UP000824070">
    <property type="component" value="Unassembled WGS sequence"/>
</dbReference>
<evidence type="ECO:0000256" key="3">
    <source>
        <dbReference type="ARBA" id="ARBA00022884"/>
    </source>
</evidence>
<dbReference type="CDD" id="cd00165">
    <property type="entry name" value="S4"/>
    <property type="match status" value="1"/>
</dbReference>
<dbReference type="GO" id="GO:0019843">
    <property type="term" value="F:rRNA binding"/>
    <property type="evidence" value="ECO:0007669"/>
    <property type="project" value="UniProtKB-UniRule"/>
</dbReference>
<dbReference type="AlphaFoldDB" id="A0A9D1LPD9"/>
<keyword evidence="4 5" id="KW-0648">Protein biosynthesis</keyword>
<evidence type="ECO:0000259" key="6">
    <source>
        <dbReference type="SMART" id="SM00363"/>
    </source>
</evidence>
<protein>
    <recommendedName>
        <fullName evidence="5">RQC P-site tRNA stabilizing factor</fullName>
        <shortName evidence="5">RqcP</shortName>
    </recommendedName>
    <alternativeName>
        <fullName evidence="5">Ribosome-associated protein quality control protein P</fullName>
    </alternativeName>
</protein>
<dbReference type="InterPro" id="IPR036986">
    <property type="entry name" value="S4_RNA-bd_sf"/>
</dbReference>
<evidence type="ECO:0000256" key="1">
    <source>
        <dbReference type="ARBA" id="ARBA00022555"/>
    </source>
</evidence>
<evidence type="ECO:0000313" key="8">
    <source>
        <dbReference type="Proteomes" id="UP000824070"/>
    </source>
</evidence>
<accession>A0A9D1LPD9</accession>
<comment type="subunit">
    <text evidence="5">Associates with stalled 50S ribosomal subunits. Binds to RqcH, 23S rRNA and the P-site tRNA. Does not require RqcH for association with 50S subunits.</text>
</comment>
<organism evidence="7 8">
    <name type="scientific">Candidatus Alloenteromonas pullicola</name>
    <dbReference type="NCBI Taxonomy" id="2840784"/>
    <lineage>
        <taxon>Bacteria</taxon>
        <taxon>Bacillati</taxon>
        <taxon>Bacillota</taxon>
        <taxon>Bacillota incertae sedis</taxon>
        <taxon>Candidatus Alloenteromonas</taxon>
    </lineage>
</organism>
<dbReference type="GO" id="GO:0043023">
    <property type="term" value="F:ribosomal large subunit binding"/>
    <property type="evidence" value="ECO:0007669"/>
    <property type="project" value="UniProtKB-UniRule"/>
</dbReference>
<dbReference type="SUPFAM" id="SSF55174">
    <property type="entry name" value="Alpha-L RNA-binding motif"/>
    <property type="match status" value="1"/>
</dbReference>
<dbReference type="HAMAP" id="MF_00871">
    <property type="entry name" value="RqcP"/>
    <property type="match status" value="1"/>
</dbReference>
<name>A0A9D1LPD9_9FIRM</name>
<evidence type="ECO:0000256" key="4">
    <source>
        <dbReference type="ARBA" id="ARBA00022917"/>
    </source>
</evidence>
<dbReference type="PROSITE" id="PS50889">
    <property type="entry name" value="S4"/>
    <property type="match status" value="1"/>
</dbReference>
<feature type="domain" description="RNA-binding S4" evidence="6">
    <location>
        <begin position="1"/>
        <end position="62"/>
    </location>
</feature>
<evidence type="ECO:0000313" key="7">
    <source>
        <dbReference type="EMBL" id="HIU45542.1"/>
    </source>
</evidence>
<dbReference type="Pfam" id="PF01479">
    <property type="entry name" value="S4"/>
    <property type="match status" value="1"/>
</dbReference>
<keyword evidence="3 5" id="KW-0694">RNA-binding</keyword>
<dbReference type="InterPro" id="IPR002942">
    <property type="entry name" value="S4_RNA-bd"/>
</dbReference>
<sequence>MRIDKFLKVSRLIKRRELAKDLCDAGDVMVNGRQAKPSTEVNEGDKLSVSIGRHRIEGTVLSVRAFANKEQATGMFRIEDDKVIGKE</sequence>
<dbReference type="GO" id="GO:0000049">
    <property type="term" value="F:tRNA binding"/>
    <property type="evidence" value="ECO:0007669"/>
    <property type="project" value="UniProtKB-UniRule"/>
</dbReference>
<keyword evidence="1 5" id="KW-0820">tRNA-binding</keyword>
<proteinExistence type="inferred from homology"/>
<gene>
    <name evidence="5" type="primary">rqcP</name>
    <name evidence="7" type="ORF">IAC52_04525</name>
</gene>
<comment type="function">
    <text evidence="5">Key component of the ribosome quality control system (RQC), a ribosome-associated complex that mediates the extraction of incompletely synthesized nascent chains from stalled ribosomes and their subsequent degradation. RqcH recruits Ala-charged tRNA, and with RqcP directs the elongation of stalled nascent chains on 50S ribosomal subunits, leading to non-templated C-terminal alanine extensions (Ala tail). The Ala tail promotes nascent chain degradation. RqcP is associated with the translocation-like movement of the peptidyl-tRNA from the A-site into the P-site.</text>
</comment>
<dbReference type="InterPro" id="IPR025490">
    <property type="entry name" value="RqcP"/>
</dbReference>
<dbReference type="EMBL" id="DVMV01000038">
    <property type="protein sequence ID" value="HIU45542.1"/>
    <property type="molecule type" value="Genomic_DNA"/>
</dbReference>
<dbReference type="PIRSF" id="PIRSF038881">
    <property type="entry name" value="RNAbp_HP1423"/>
    <property type="match status" value="1"/>
</dbReference>
<reference evidence="7" key="1">
    <citation type="submission" date="2020-10" db="EMBL/GenBank/DDBJ databases">
        <authorList>
            <person name="Gilroy R."/>
        </authorList>
    </citation>
    <scope>NUCLEOTIDE SEQUENCE</scope>
    <source>
        <strain evidence="7">ChiGjej1B1-22543</strain>
    </source>
</reference>